<dbReference type="PANTHER" id="PTHR46954">
    <property type="entry name" value="C2H2-TYPE DOMAIN-CONTAINING PROTEIN"/>
    <property type="match status" value="1"/>
</dbReference>
<evidence type="ECO:0000313" key="2">
    <source>
        <dbReference type="Proteomes" id="UP000789901"/>
    </source>
</evidence>
<name>A0ABN7VKC9_GIGMA</name>
<sequence>ISNETSFSASVPFVSSSSTIESEKPYYNATAQKNSLNKQKRAEDQLCELNELYNIMSRSQVKKHEALENRGEVIIYDSLGCPFFLLLNLDLPEQMHLCIEFSKAAKKRQNHLKREIEKKYQLVKNAKQFASAFASYFVIISEDDKAKILFGIPAIGRTFKIVQSANEPVEIPGRKQKLIPFVYLTIKPEDSNDSLRNSQLLIFIHSQWLLSTSSLTHIADIMLIIENPVLNNALKTHAPEQSAYNPVEHSMSTFSGKLAGIVLSIDHFGSHLDSNSAIKNIDLAKQNFHYSDYINGKEVIVEYLDEQINLFNKASDISWD</sequence>
<reference evidence="1 2" key="1">
    <citation type="submission" date="2021-06" db="EMBL/GenBank/DDBJ databases">
        <authorList>
            <person name="Kallberg Y."/>
            <person name="Tangrot J."/>
            <person name="Rosling A."/>
        </authorList>
    </citation>
    <scope>NUCLEOTIDE SEQUENCE [LARGE SCALE GENOMIC DNA]</scope>
    <source>
        <strain evidence="1 2">120-4 pot B 10/14</strain>
    </source>
</reference>
<dbReference type="EMBL" id="CAJVQB010016825">
    <property type="protein sequence ID" value="CAG8781625.1"/>
    <property type="molecule type" value="Genomic_DNA"/>
</dbReference>
<comment type="caution">
    <text evidence="1">The sequence shown here is derived from an EMBL/GenBank/DDBJ whole genome shotgun (WGS) entry which is preliminary data.</text>
</comment>
<proteinExistence type="predicted"/>
<accession>A0ABN7VKC9</accession>
<evidence type="ECO:0000313" key="1">
    <source>
        <dbReference type="EMBL" id="CAG8781625.1"/>
    </source>
</evidence>
<dbReference type="PANTHER" id="PTHR46954:SF1">
    <property type="entry name" value="C2H2-TYPE DOMAIN-CONTAINING PROTEIN"/>
    <property type="match status" value="1"/>
</dbReference>
<gene>
    <name evidence="1" type="ORF">GMARGA_LOCUS19807</name>
</gene>
<dbReference type="Proteomes" id="UP000789901">
    <property type="component" value="Unassembled WGS sequence"/>
</dbReference>
<organism evidence="1 2">
    <name type="scientific">Gigaspora margarita</name>
    <dbReference type="NCBI Taxonomy" id="4874"/>
    <lineage>
        <taxon>Eukaryota</taxon>
        <taxon>Fungi</taxon>
        <taxon>Fungi incertae sedis</taxon>
        <taxon>Mucoromycota</taxon>
        <taxon>Glomeromycotina</taxon>
        <taxon>Glomeromycetes</taxon>
        <taxon>Diversisporales</taxon>
        <taxon>Gigasporaceae</taxon>
        <taxon>Gigaspora</taxon>
    </lineage>
</organism>
<protein>
    <submittedName>
        <fullName evidence="1">11245_t:CDS:1</fullName>
    </submittedName>
</protein>
<keyword evidence="2" id="KW-1185">Reference proteome</keyword>
<feature type="non-terminal residue" evidence="1">
    <location>
        <position position="1"/>
    </location>
</feature>